<reference evidence="1 2" key="1">
    <citation type="journal article" date="2019" name="Sci. Rep.">
        <title>Orb-weaving spider Araneus ventricosus genome elucidates the spidroin gene catalogue.</title>
        <authorList>
            <person name="Kono N."/>
            <person name="Nakamura H."/>
            <person name="Ohtoshi R."/>
            <person name="Moran D.A.P."/>
            <person name="Shinohara A."/>
            <person name="Yoshida Y."/>
            <person name="Fujiwara M."/>
            <person name="Mori M."/>
            <person name="Tomita M."/>
            <person name="Arakawa K."/>
        </authorList>
    </citation>
    <scope>NUCLEOTIDE SEQUENCE [LARGE SCALE GENOMIC DNA]</scope>
</reference>
<accession>A0A4Y2ECA0</accession>
<comment type="caution">
    <text evidence="1">The sequence shown here is derived from an EMBL/GenBank/DDBJ whole genome shotgun (WGS) entry which is preliminary data.</text>
</comment>
<dbReference type="PANTHER" id="PTHR46289">
    <property type="entry name" value="52 KDA REPRESSOR OF THE INHIBITOR OF THE PROTEIN KINASE-LIKE PROTEIN-RELATED"/>
    <property type="match status" value="1"/>
</dbReference>
<dbReference type="InterPro" id="IPR052958">
    <property type="entry name" value="IFN-induced_PKR_regulator"/>
</dbReference>
<proteinExistence type="predicted"/>
<keyword evidence="2" id="KW-1185">Reference proteome</keyword>
<dbReference type="SUPFAM" id="SSF53098">
    <property type="entry name" value="Ribonuclease H-like"/>
    <property type="match status" value="1"/>
</dbReference>
<evidence type="ECO:0008006" key="3">
    <source>
        <dbReference type="Google" id="ProtNLM"/>
    </source>
</evidence>
<dbReference type="InterPro" id="IPR012337">
    <property type="entry name" value="RNaseH-like_sf"/>
</dbReference>
<name>A0A4Y2ECA0_ARAVE</name>
<organism evidence="1 2">
    <name type="scientific">Araneus ventricosus</name>
    <name type="common">Orbweaver spider</name>
    <name type="synonym">Epeira ventricosa</name>
    <dbReference type="NCBI Taxonomy" id="182803"/>
    <lineage>
        <taxon>Eukaryota</taxon>
        <taxon>Metazoa</taxon>
        <taxon>Ecdysozoa</taxon>
        <taxon>Arthropoda</taxon>
        <taxon>Chelicerata</taxon>
        <taxon>Arachnida</taxon>
        <taxon>Araneae</taxon>
        <taxon>Araneomorphae</taxon>
        <taxon>Entelegynae</taxon>
        <taxon>Araneoidea</taxon>
        <taxon>Araneidae</taxon>
        <taxon>Araneus</taxon>
    </lineage>
</organism>
<evidence type="ECO:0000313" key="2">
    <source>
        <dbReference type="Proteomes" id="UP000499080"/>
    </source>
</evidence>
<dbReference type="PANTHER" id="PTHR46289:SF14">
    <property type="entry name" value="DUF4371 DOMAIN-CONTAINING PROTEIN"/>
    <property type="match status" value="1"/>
</dbReference>
<protein>
    <recommendedName>
        <fullName evidence="3">Zinc finger BED domain-containing protein 5</fullName>
    </recommendedName>
</protein>
<dbReference type="OrthoDB" id="6614843at2759"/>
<gene>
    <name evidence="1" type="ORF">AVEN_94354_1</name>
</gene>
<dbReference type="AlphaFoldDB" id="A0A4Y2ECA0"/>
<evidence type="ECO:0000313" key="1">
    <source>
        <dbReference type="EMBL" id="GBM25909.1"/>
    </source>
</evidence>
<dbReference type="EMBL" id="BGPR01000549">
    <property type="protein sequence ID" value="GBM25909.1"/>
    <property type="molecule type" value="Genomic_DNA"/>
</dbReference>
<sequence length="161" mass="18055">MSGRHTRGVQAIIKNTCPSASYMHCARHTLNLVVNEACEIRAIRNTQGTVQEICSFFNSSAKRTHKLQTSIEEACPKTSHSRLKSLCATRWVQRHETVNIVLELYPGVLLALEILSEEKDRDTSLKAESFLTAICDTQFIMSLLCMHKASCLLLPASKQLH</sequence>
<dbReference type="Proteomes" id="UP000499080">
    <property type="component" value="Unassembled WGS sequence"/>
</dbReference>